<keyword evidence="8" id="KW-1185">Reference proteome</keyword>
<feature type="binding site" evidence="4">
    <location>
        <begin position="71"/>
        <end position="74"/>
    </location>
    <ligand>
        <name>GTP</name>
        <dbReference type="ChEBI" id="CHEBI:37565"/>
    </ligand>
</feature>
<dbReference type="Pfam" id="PF03668">
    <property type="entry name" value="RapZ-like_N"/>
    <property type="match status" value="1"/>
</dbReference>
<feature type="domain" description="RapZ-like N-terminal" evidence="5">
    <location>
        <begin position="14"/>
        <end position="168"/>
    </location>
</feature>
<reference evidence="8" key="1">
    <citation type="journal article" date="2019" name="Int. J. Syst. Evol. Microbiol.">
        <title>The Global Catalogue of Microorganisms (GCM) 10K type strain sequencing project: providing services to taxonomists for standard genome sequencing and annotation.</title>
        <authorList>
            <consortium name="The Broad Institute Genomics Platform"/>
            <consortium name="The Broad Institute Genome Sequencing Center for Infectious Disease"/>
            <person name="Wu L."/>
            <person name="Ma J."/>
        </authorList>
    </citation>
    <scope>NUCLEOTIDE SEQUENCE [LARGE SCALE GENOMIC DNA]</scope>
    <source>
        <strain evidence="8">CCUG 43114</strain>
    </source>
</reference>
<dbReference type="PANTHER" id="PTHR30448">
    <property type="entry name" value="RNASE ADAPTER PROTEIN RAPZ"/>
    <property type="match status" value="1"/>
</dbReference>
<dbReference type="InterPro" id="IPR053931">
    <property type="entry name" value="RapZ_C"/>
</dbReference>
<comment type="caution">
    <text evidence="7">The sequence shown here is derived from an EMBL/GenBank/DDBJ whole genome shotgun (WGS) entry which is preliminary data.</text>
</comment>
<dbReference type="InterPro" id="IPR053930">
    <property type="entry name" value="RapZ-like_N"/>
</dbReference>
<sequence>MTEPLDGDAPEASEVLIVTGMSGAGHSTVSNVLEDDGWFVVDNLPPEMLPPLAELTIRAAGAVPRLAVAIDARGRTVTPDLSRALDDVRAKGLSPVVLFLDAADPVIVRRFESVRRPHPLQTQGATVLDAIAEERQLLEPVREMADIFIDTSDTNVHQLAAKVRAAMRPAGAGGADLHLTVLSFGFKHGVPVDAENLADVRFLPNPHWVPELRPRTGLDPAVAEHVFGDPAAEQFVDAYSRCLRIMTKGYRDEGKRFAVVAVGCTGGKHRSVAVAEQLAERLSGDGVVTHAVHRDLGRE</sequence>
<dbReference type="HAMAP" id="MF_00636">
    <property type="entry name" value="RapZ_like"/>
    <property type="match status" value="1"/>
</dbReference>
<dbReference type="Proteomes" id="UP001596122">
    <property type="component" value="Unassembled WGS sequence"/>
</dbReference>
<keyword evidence="1 4" id="KW-0547">Nucleotide-binding</keyword>
<dbReference type="NCBIfam" id="NF003828">
    <property type="entry name" value="PRK05416.1"/>
    <property type="match status" value="1"/>
</dbReference>
<evidence type="ECO:0000256" key="2">
    <source>
        <dbReference type="ARBA" id="ARBA00022840"/>
    </source>
</evidence>
<dbReference type="PIRSF" id="PIRSF005052">
    <property type="entry name" value="P-loopkin"/>
    <property type="match status" value="1"/>
</dbReference>
<protein>
    <submittedName>
        <fullName evidence="7">RNase adapter RapZ</fullName>
    </submittedName>
</protein>
<evidence type="ECO:0000256" key="1">
    <source>
        <dbReference type="ARBA" id="ARBA00022741"/>
    </source>
</evidence>
<dbReference type="PANTHER" id="PTHR30448:SF0">
    <property type="entry name" value="RNASE ADAPTER PROTEIN RAPZ"/>
    <property type="match status" value="1"/>
</dbReference>
<evidence type="ECO:0000256" key="3">
    <source>
        <dbReference type="ARBA" id="ARBA00023134"/>
    </source>
</evidence>
<evidence type="ECO:0000256" key="4">
    <source>
        <dbReference type="HAMAP-Rule" id="MF_00636"/>
    </source>
</evidence>
<evidence type="ECO:0000259" key="5">
    <source>
        <dbReference type="Pfam" id="PF03668"/>
    </source>
</evidence>
<dbReference type="Pfam" id="PF22740">
    <property type="entry name" value="PapZ_C"/>
    <property type="match status" value="1"/>
</dbReference>
<gene>
    <name evidence="7" type="primary">rapZ</name>
    <name evidence="7" type="ORF">ACFPJ6_02135</name>
</gene>
<name>A0ABW0GJA8_9MICO</name>
<evidence type="ECO:0000313" key="7">
    <source>
        <dbReference type="EMBL" id="MFC5379579.1"/>
    </source>
</evidence>
<proteinExistence type="inferred from homology"/>
<organism evidence="7 8">
    <name type="scientific">Aquipuribacter nitratireducens</name>
    <dbReference type="NCBI Taxonomy" id="650104"/>
    <lineage>
        <taxon>Bacteria</taxon>
        <taxon>Bacillati</taxon>
        <taxon>Actinomycetota</taxon>
        <taxon>Actinomycetes</taxon>
        <taxon>Micrococcales</taxon>
        <taxon>Intrasporangiaceae</taxon>
        <taxon>Aquipuribacter</taxon>
    </lineage>
</organism>
<dbReference type="SUPFAM" id="SSF52540">
    <property type="entry name" value="P-loop containing nucleoside triphosphate hydrolases"/>
    <property type="match status" value="1"/>
</dbReference>
<comment type="caution">
    <text evidence="4">Lacks conserved residue(s) required for the propagation of feature annotation.</text>
</comment>
<dbReference type="InterPro" id="IPR005337">
    <property type="entry name" value="RapZ-like"/>
</dbReference>
<evidence type="ECO:0000313" key="8">
    <source>
        <dbReference type="Proteomes" id="UP001596122"/>
    </source>
</evidence>
<dbReference type="EMBL" id="JBHSLD010000004">
    <property type="protein sequence ID" value="MFC5379579.1"/>
    <property type="molecule type" value="Genomic_DNA"/>
</dbReference>
<accession>A0ABW0GJA8</accession>
<keyword evidence="2 4" id="KW-0067">ATP-binding</keyword>
<dbReference type="RefSeq" id="WP_340268732.1">
    <property type="nucleotide sequence ID" value="NZ_JBBEOG010000003.1"/>
</dbReference>
<evidence type="ECO:0000259" key="6">
    <source>
        <dbReference type="Pfam" id="PF22740"/>
    </source>
</evidence>
<keyword evidence="3 4" id="KW-0342">GTP-binding</keyword>
<dbReference type="InterPro" id="IPR027417">
    <property type="entry name" value="P-loop_NTPase"/>
</dbReference>
<feature type="domain" description="RapZ C-terminal" evidence="6">
    <location>
        <begin position="178"/>
        <end position="296"/>
    </location>
</feature>
<dbReference type="Gene3D" id="3.40.50.300">
    <property type="entry name" value="P-loop containing nucleotide triphosphate hydrolases"/>
    <property type="match status" value="1"/>
</dbReference>